<keyword evidence="1" id="KW-1133">Transmembrane helix</keyword>
<accession>A0A0G1H0K8</accession>
<dbReference type="EMBL" id="LCHU01000015">
    <property type="protein sequence ID" value="KKT40936.1"/>
    <property type="molecule type" value="Genomic_DNA"/>
</dbReference>
<feature type="transmembrane region" description="Helical" evidence="1">
    <location>
        <begin position="79"/>
        <end position="104"/>
    </location>
</feature>
<evidence type="ECO:0000313" key="3">
    <source>
        <dbReference type="Proteomes" id="UP000034736"/>
    </source>
</evidence>
<dbReference type="AlphaFoldDB" id="A0A0G1H0K8"/>
<feature type="transmembrane region" description="Helical" evidence="1">
    <location>
        <begin position="232"/>
        <end position="252"/>
    </location>
</feature>
<dbReference type="STRING" id="1618647.UW30_C0015G0007"/>
<evidence type="ECO:0008006" key="4">
    <source>
        <dbReference type="Google" id="ProtNLM"/>
    </source>
</evidence>
<sequence length="289" mass="31524">MDIAQPVKIGKFKASKMIARESWNLLKQDKEMMFFPVFSAAVMLIIALIGGAIFFFNVLGGDIAALETYAAKDSGNLEIIFLFIIYFLSAFIVVFFQAGIVTIVNGRLKGQDLTFKDGFQNALKHIGEILLWSLVSASAGVILRAVAERSKILGRIVVFFLGTAWSILTFFIVPVLIIDDISMGESLKKSAAIIKKTWGESIIINIGVSVYFAFLGLLGVIVFAATLFSGNLIIIISGGVLLLIYLILLAIISETLSTIFKVVLYEYASTGVLPQGFSPETIRAAFRAK</sequence>
<feature type="transmembrane region" description="Helical" evidence="1">
    <location>
        <begin position="34"/>
        <end position="59"/>
    </location>
</feature>
<protein>
    <recommendedName>
        <fullName evidence="4">Glycerophosphoryl diester phosphodiesterase membrane domain-containing protein</fullName>
    </recommendedName>
</protein>
<feature type="transmembrane region" description="Helical" evidence="1">
    <location>
        <begin position="202"/>
        <end position="226"/>
    </location>
</feature>
<evidence type="ECO:0000256" key="1">
    <source>
        <dbReference type="SAM" id="Phobius"/>
    </source>
</evidence>
<comment type="caution">
    <text evidence="2">The sequence shown here is derived from an EMBL/GenBank/DDBJ whole genome shotgun (WGS) entry which is preliminary data.</text>
</comment>
<keyword evidence="1" id="KW-0812">Transmembrane</keyword>
<reference evidence="2 3" key="1">
    <citation type="journal article" date="2015" name="Nature">
        <title>rRNA introns, odd ribosomes, and small enigmatic genomes across a large radiation of phyla.</title>
        <authorList>
            <person name="Brown C.T."/>
            <person name="Hug L.A."/>
            <person name="Thomas B.C."/>
            <person name="Sharon I."/>
            <person name="Castelle C.J."/>
            <person name="Singh A."/>
            <person name="Wilkins M.J."/>
            <person name="Williams K.H."/>
            <person name="Banfield J.F."/>
        </authorList>
    </citation>
    <scope>NUCLEOTIDE SEQUENCE [LARGE SCALE GENOMIC DNA]</scope>
</reference>
<keyword evidence="1" id="KW-0472">Membrane</keyword>
<evidence type="ECO:0000313" key="2">
    <source>
        <dbReference type="EMBL" id="KKT40936.1"/>
    </source>
</evidence>
<feature type="transmembrane region" description="Helical" evidence="1">
    <location>
        <begin position="125"/>
        <end position="146"/>
    </location>
</feature>
<feature type="transmembrane region" description="Helical" evidence="1">
    <location>
        <begin position="152"/>
        <end position="181"/>
    </location>
</feature>
<gene>
    <name evidence="2" type="ORF">UW30_C0015G0007</name>
</gene>
<dbReference type="InterPro" id="IPR046157">
    <property type="entry name" value="DUF6159"/>
</dbReference>
<name>A0A0G1H0K8_9BACT</name>
<organism evidence="2 3">
    <name type="scientific">Candidatus Giovannonibacteria bacterium GW2011_GWA2_44_13b</name>
    <dbReference type="NCBI Taxonomy" id="1618647"/>
    <lineage>
        <taxon>Bacteria</taxon>
        <taxon>Candidatus Giovannoniibacteriota</taxon>
    </lineage>
</organism>
<proteinExistence type="predicted"/>
<dbReference type="Pfam" id="PF19656">
    <property type="entry name" value="DUF6159"/>
    <property type="match status" value="1"/>
</dbReference>
<dbReference type="Proteomes" id="UP000034736">
    <property type="component" value="Unassembled WGS sequence"/>
</dbReference>